<accession>A0A1V6V2Q3</accession>
<dbReference type="EMBL" id="MDDG01000002">
    <property type="protein sequence ID" value="OQE44951.1"/>
    <property type="molecule type" value="Genomic_DNA"/>
</dbReference>
<protein>
    <submittedName>
        <fullName evidence="3">Uncharacterized protein</fullName>
    </submittedName>
</protein>
<proteinExistence type="predicted"/>
<comment type="caution">
    <text evidence="3">The sequence shown here is derived from an EMBL/GenBank/DDBJ whole genome shotgun (WGS) entry which is preliminary data.</text>
</comment>
<dbReference type="AlphaFoldDB" id="A0A1V6V2Q3"/>
<feature type="compositionally biased region" description="Low complexity" evidence="1">
    <location>
        <begin position="244"/>
        <end position="253"/>
    </location>
</feature>
<dbReference type="GO" id="GO:0031207">
    <property type="term" value="C:Sec62/Sec63 complex"/>
    <property type="evidence" value="ECO:0007669"/>
    <property type="project" value="InterPro"/>
</dbReference>
<keyword evidence="2" id="KW-0472">Membrane</keyword>
<name>A0A1V6V2Q3_9EURO</name>
<reference evidence="4" key="1">
    <citation type="journal article" date="2017" name="Nat. Microbiol.">
        <title>Global analysis of biosynthetic gene clusters reveals vast potential of secondary metabolite production in Penicillium species.</title>
        <authorList>
            <person name="Nielsen J.C."/>
            <person name="Grijseels S."/>
            <person name="Prigent S."/>
            <person name="Ji B."/>
            <person name="Dainat J."/>
            <person name="Nielsen K.F."/>
            <person name="Frisvad J.C."/>
            <person name="Workman M."/>
            <person name="Nielsen J."/>
        </authorList>
    </citation>
    <scope>NUCLEOTIDE SEQUENCE [LARGE SCALE GENOMIC DNA]</scope>
    <source>
        <strain evidence="4">IBT 31321</strain>
    </source>
</reference>
<dbReference type="PANTHER" id="PTHR28229">
    <property type="entry name" value="TRANSLOCATION PROTEIN SEC66"/>
    <property type="match status" value="1"/>
</dbReference>
<feature type="transmembrane region" description="Helical" evidence="2">
    <location>
        <begin position="6"/>
        <end position="30"/>
    </location>
</feature>
<dbReference type="InterPro" id="IPR018624">
    <property type="entry name" value="Sec66"/>
</dbReference>
<dbReference type="PANTHER" id="PTHR28229:SF1">
    <property type="entry name" value="TRANSLOCATION PROTEIN SEC66"/>
    <property type="match status" value="1"/>
</dbReference>
<evidence type="ECO:0000313" key="4">
    <source>
        <dbReference type="Proteomes" id="UP000191500"/>
    </source>
</evidence>
<sequence>MFDVDWLSLAVPIAYLGILLGSLATFSSLYRKRKSHKAASLEPWFPAHLQRDIYFSLLHLEPSTPSTNEKEASAIPDSILKASLLRRAAEDIRRIMALRSQKQALTTLVQRGSVGDDLWQRFQRAEKEMEDEVKDVVTEANAYVPGWGQTIFQSANEMMNNDIYRKRMDDQQKKLEEERQWWSKKKTSIQEGFMKELNEGSTASTDASKSTSTTKSLEAASTTPAAPVSVQGSDDDAVLVEAESSTTPASPSSAKKKKSKGKK</sequence>
<feature type="compositionally biased region" description="Low complexity" evidence="1">
    <location>
        <begin position="201"/>
        <end position="223"/>
    </location>
</feature>
<feature type="region of interest" description="Disordered" evidence="1">
    <location>
        <begin position="196"/>
        <end position="263"/>
    </location>
</feature>
<keyword evidence="2" id="KW-1133">Transmembrane helix</keyword>
<evidence type="ECO:0000256" key="1">
    <source>
        <dbReference type="SAM" id="MobiDB-lite"/>
    </source>
</evidence>
<evidence type="ECO:0000313" key="3">
    <source>
        <dbReference type="EMBL" id="OQE44951.1"/>
    </source>
</evidence>
<feature type="compositionally biased region" description="Basic residues" evidence="1">
    <location>
        <begin position="254"/>
        <end position="263"/>
    </location>
</feature>
<dbReference type="GO" id="GO:0031204">
    <property type="term" value="P:post-translational protein targeting to membrane, translocation"/>
    <property type="evidence" value="ECO:0007669"/>
    <property type="project" value="InterPro"/>
</dbReference>
<evidence type="ECO:0000256" key="2">
    <source>
        <dbReference type="SAM" id="Phobius"/>
    </source>
</evidence>
<organism evidence="3 4">
    <name type="scientific">Penicillium coprophilum</name>
    <dbReference type="NCBI Taxonomy" id="36646"/>
    <lineage>
        <taxon>Eukaryota</taxon>
        <taxon>Fungi</taxon>
        <taxon>Dikarya</taxon>
        <taxon>Ascomycota</taxon>
        <taxon>Pezizomycotina</taxon>
        <taxon>Eurotiomycetes</taxon>
        <taxon>Eurotiomycetidae</taxon>
        <taxon>Eurotiales</taxon>
        <taxon>Aspergillaceae</taxon>
        <taxon>Penicillium</taxon>
    </lineage>
</organism>
<dbReference type="STRING" id="36646.A0A1V6V2Q3"/>
<keyword evidence="4" id="KW-1185">Reference proteome</keyword>
<dbReference type="Pfam" id="PF09802">
    <property type="entry name" value="Sec66"/>
    <property type="match status" value="1"/>
</dbReference>
<gene>
    <name evidence="3" type="ORF">PENCOP_c002G06007</name>
</gene>
<keyword evidence="2" id="KW-0812">Transmembrane</keyword>
<dbReference type="Proteomes" id="UP000191500">
    <property type="component" value="Unassembled WGS sequence"/>
</dbReference>